<protein>
    <recommendedName>
        <fullName evidence="4">HpcH/HpaI aldolase/citrate lyase domain-containing protein</fullName>
    </recommendedName>
</protein>
<keyword evidence="6" id="KW-1185">Reference proteome</keyword>
<keyword evidence="3" id="KW-0456">Lyase</keyword>
<sequence>MSLKQRLAGGELSISTMVSEVKNPNLARMFATAGLDSMIIDMEHGTFDWSDMSAMIAVARGAGLAPVVRIPEIRREAVLKPLDAGAAGLLVPMVNSVEKAREVIRLAKYPPAGVRGTALRRGHSDYRQVSAGEYLRRVNEEVALLLQIETRQSLKQVDEMMQLDGVDAIFIGPFDLSVDMGIPGQVWNPDIRAVFSRVIESGKRHNVATGIQVFSMEQAKELVKEGVRYLSFSSDVNMLVDQAAAAAAVIRAELDGYQGVRQEADRKV</sequence>
<dbReference type="InterPro" id="IPR040442">
    <property type="entry name" value="Pyrv_kinase-like_dom_sf"/>
</dbReference>
<comment type="caution">
    <text evidence="5">The sequence shown here is derived from an EMBL/GenBank/DDBJ whole genome shotgun (WGS) entry which is preliminary data.</text>
</comment>
<evidence type="ECO:0000313" key="6">
    <source>
        <dbReference type="Proteomes" id="UP000295244"/>
    </source>
</evidence>
<dbReference type="Gene3D" id="3.20.20.60">
    <property type="entry name" value="Phosphoenolpyruvate-binding domains"/>
    <property type="match status" value="1"/>
</dbReference>
<evidence type="ECO:0000256" key="1">
    <source>
        <dbReference type="ARBA" id="ARBA00005568"/>
    </source>
</evidence>
<dbReference type="PANTHER" id="PTHR30502">
    <property type="entry name" value="2-KETO-3-DEOXY-L-RHAMNONATE ALDOLASE"/>
    <property type="match status" value="1"/>
</dbReference>
<evidence type="ECO:0000256" key="3">
    <source>
        <dbReference type="ARBA" id="ARBA00023239"/>
    </source>
</evidence>
<dbReference type="OrthoDB" id="3353438at2"/>
<dbReference type="InterPro" id="IPR050251">
    <property type="entry name" value="HpcH-HpaI_aldolase"/>
</dbReference>
<gene>
    <name evidence="5" type="ORF">E0L93_03285</name>
</gene>
<evidence type="ECO:0000313" key="5">
    <source>
        <dbReference type="EMBL" id="TCJ19984.1"/>
    </source>
</evidence>
<accession>A0A4R1BQK2</accession>
<dbReference type="EMBL" id="SKBU01000006">
    <property type="protein sequence ID" value="TCJ19984.1"/>
    <property type="molecule type" value="Genomic_DNA"/>
</dbReference>
<dbReference type="GO" id="GO:0046872">
    <property type="term" value="F:metal ion binding"/>
    <property type="evidence" value="ECO:0007669"/>
    <property type="project" value="UniProtKB-KW"/>
</dbReference>
<dbReference type="RefSeq" id="WP_132688406.1">
    <property type="nucleotide sequence ID" value="NZ_SKBU01000006.1"/>
</dbReference>
<dbReference type="InterPro" id="IPR005000">
    <property type="entry name" value="Aldolase/citrate-lyase_domain"/>
</dbReference>
<dbReference type="AlphaFoldDB" id="A0A4R1BQK2"/>
<dbReference type="SUPFAM" id="SSF51621">
    <property type="entry name" value="Phosphoenolpyruvate/pyruvate domain"/>
    <property type="match status" value="1"/>
</dbReference>
<name>A0A4R1BQK2_9ACTN</name>
<dbReference type="InterPro" id="IPR015813">
    <property type="entry name" value="Pyrv/PenolPyrv_kinase-like_dom"/>
</dbReference>
<evidence type="ECO:0000256" key="2">
    <source>
        <dbReference type="ARBA" id="ARBA00022723"/>
    </source>
</evidence>
<dbReference type="Proteomes" id="UP000295244">
    <property type="component" value="Unassembled WGS sequence"/>
</dbReference>
<dbReference type="Pfam" id="PF03328">
    <property type="entry name" value="HpcH_HpaI"/>
    <property type="match status" value="1"/>
</dbReference>
<reference evidence="5 6" key="1">
    <citation type="submission" date="2019-03" db="EMBL/GenBank/DDBJ databases">
        <title>Whole genome sequence of a novel Rubrobacter taiwanensis strain, isolated from Yellowstone National Park.</title>
        <authorList>
            <person name="Freed S."/>
            <person name="Ramaley R.F."/>
            <person name="Kyndt J.A."/>
        </authorList>
    </citation>
    <scope>NUCLEOTIDE SEQUENCE [LARGE SCALE GENOMIC DNA]</scope>
    <source>
        <strain evidence="5 6">Yellowstone</strain>
    </source>
</reference>
<evidence type="ECO:0000259" key="4">
    <source>
        <dbReference type="Pfam" id="PF03328"/>
    </source>
</evidence>
<dbReference type="PANTHER" id="PTHR30502:SF0">
    <property type="entry name" value="PHOSPHOENOLPYRUVATE CARBOXYLASE FAMILY PROTEIN"/>
    <property type="match status" value="1"/>
</dbReference>
<dbReference type="GO" id="GO:0016832">
    <property type="term" value="F:aldehyde-lyase activity"/>
    <property type="evidence" value="ECO:0007669"/>
    <property type="project" value="TreeGrafter"/>
</dbReference>
<dbReference type="GO" id="GO:0005737">
    <property type="term" value="C:cytoplasm"/>
    <property type="evidence" value="ECO:0007669"/>
    <property type="project" value="TreeGrafter"/>
</dbReference>
<comment type="similarity">
    <text evidence="1">Belongs to the HpcH/HpaI aldolase family.</text>
</comment>
<keyword evidence="2" id="KW-0479">Metal-binding</keyword>
<feature type="domain" description="HpcH/HpaI aldolase/citrate lyase" evidence="4">
    <location>
        <begin position="20"/>
        <end position="240"/>
    </location>
</feature>
<organism evidence="5 6">
    <name type="scientific">Rubrobacter taiwanensis</name>
    <dbReference type="NCBI Taxonomy" id="185139"/>
    <lineage>
        <taxon>Bacteria</taxon>
        <taxon>Bacillati</taxon>
        <taxon>Actinomycetota</taxon>
        <taxon>Rubrobacteria</taxon>
        <taxon>Rubrobacterales</taxon>
        <taxon>Rubrobacteraceae</taxon>
        <taxon>Rubrobacter</taxon>
    </lineage>
</organism>
<proteinExistence type="inferred from homology"/>